<feature type="domain" description="Reverse transcriptase" evidence="10">
    <location>
        <begin position="1"/>
        <end position="217"/>
    </location>
</feature>
<dbReference type="Pfam" id="PF00078">
    <property type="entry name" value="RVT_1"/>
    <property type="match status" value="1"/>
</dbReference>
<dbReference type="PANTHER" id="PTHR34047:SF7">
    <property type="entry name" value="RNA-DIRECTED DNA POLYMERASE"/>
    <property type="match status" value="1"/>
</dbReference>
<dbReference type="PANTHER" id="PTHR34047">
    <property type="entry name" value="NUCLEAR INTRON MATURASE 1, MITOCHONDRIAL-RELATED"/>
    <property type="match status" value="1"/>
</dbReference>
<gene>
    <name evidence="11" type="ORF">XM47_01515</name>
</gene>
<evidence type="ECO:0000256" key="1">
    <source>
        <dbReference type="ARBA" id="ARBA00012493"/>
    </source>
</evidence>
<evidence type="ECO:0000259" key="10">
    <source>
        <dbReference type="PROSITE" id="PS50878"/>
    </source>
</evidence>
<comment type="similarity">
    <text evidence="8">Belongs to the bacterial reverse transcriptase family.</text>
</comment>
<dbReference type="CDD" id="cd03487">
    <property type="entry name" value="RT_Bac_retron_II"/>
    <property type="match status" value="1"/>
</dbReference>
<keyword evidence="2" id="KW-0808">Transferase</keyword>
<evidence type="ECO:0000313" key="11">
    <source>
        <dbReference type="EMBL" id="KMT67008.1"/>
    </source>
</evidence>
<evidence type="ECO:0000256" key="6">
    <source>
        <dbReference type="ARBA" id="ARBA00022918"/>
    </source>
</evidence>
<dbReference type="InterPro" id="IPR043502">
    <property type="entry name" value="DNA/RNA_pol_sf"/>
</dbReference>
<evidence type="ECO:0000256" key="2">
    <source>
        <dbReference type="ARBA" id="ARBA00022679"/>
    </source>
</evidence>
<evidence type="ECO:0000256" key="9">
    <source>
        <dbReference type="ARBA" id="ARBA00048173"/>
    </source>
</evidence>
<dbReference type="SUPFAM" id="SSF56672">
    <property type="entry name" value="DNA/RNA polymerases"/>
    <property type="match status" value="1"/>
</dbReference>
<evidence type="ECO:0000256" key="8">
    <source>
        <dbReference type="ARBA" id="ARBA00034120"/>
    </source>
</evidence>
<evidence type="ECO:0000256" key="3">
    <source>
        <dbReference type="ARBA" id="ARBA00022695"/>
    </source>
</evidence>
<dbReference type="PRINTS" id="PR00866">
    <property type="entry name" value="RNADNAPOLMS"/>
</dbReference>
<reference evidence="11 12" key="1">
    <citation type="submission" date="2015-04" db="EMBL/GenBank/DDBJ databases">
        <title>Draft Genome Sequence of the Novel Agar-Digesting Marine Bacterium Q1.</title>
        <authorList>
            <person name="Li Y."/>
            <person name="Li D."/>
            <person name="Chen G."/>
            <person name="Du Z."/>
        </authorList>
    </citation>
    <scope>NUCLEOTIDE SEQUENCE [LARGE SCALE GENOMIC DNA]</scope>
    <source>
        <strain evidence="11 12">Q1</strain>
    </source>
</reference>
<proteinExistence type="inferred from homology"/>
<comment type="caution">
    <text evidence="11">The sequence shown here is derived from an EMBL/GenBank/DDBJ whole genome shotgun (WGS) entry which is preliminary data.</text>
</comment>
<dbReference type="OrthoDB" id="7055795at2"/>
<organism evidence="11 12">
    <name type="scientific">Catenovulum maritimum</name>
    <dbReference type="NCBI Taxonomy" id="1513271"/>
    <lineage>
        <taxon>Bacteria</taxon>
        <taxon>Pseudomonadati</taxon>
        <taxon>Pseudomonadota</taxon>
        <taxon>Gammaproteobacteria</taxon>
        <taxon>Alteromonadales</taxon>
        <taxon>Alteromonadaceae</taxon>
        <taxon>Catenovulum</taxon>
    </lineage>
</organism>
<keyword evidence="5" id="KW-0460">Magnesium</keyword>
<keyword evidence="4" id="KW-0479">Metal-binding</keyword>
<dbReference type="STRING" id="1513271.XM47_01515"/>
<dbReference type="EMBL" id="LAZL01000002">
    <property type="protein sequence ID" value="KMT67008.1"/>
    <property type="molecule type" value="Genomic_DNA"/>
</dbReference>
<accession>A0A0J8H1X4</accession>
<protein>
    <recommendedName>
        <fullName evidence="1">RNA-directed DNA polymerase</fullName>
        <ecNumber evidence="1">2.7.7.49</ecNumber>
    </recommendedName>
</protein>
<dbReference type="AlphaFoldDB" id="A0A0J8H1X4"/>
<comment type="catalytic activity">
    <reaction evidence="9">
        <text>DNA(n) + a 2'-deoxyribonucleoside 5'-triphosphate = DNA(n+1) + diphosphate</text>
        <dbReference type="Rhea" id="RHEA:22508"/>
        <dbReference type="Rhea" id="RHEA-COMP:17339"/>
        <dbReference type="Rhea" id="RHEA-COMP:17340"/>
        <dbReference type="ChEBI" id="CHEBI:33019"/>
        <dbReference type="ChEBI" id="CHEBI:61560"/>
        <dbReference type="ChEBI" id="CHEBI:173112"/>
        <dbReference type="EC" id="2.7.7.49"/>
    </reaction>
</comment>
<evidence type="ECO:0000256" key="7">
    <source>
        <dbReference type="ARBA" id="ARBA00023118"/>
    </source>
</evidence>
<dbReference type="Proteomes" id="UP000037600">
    <property type="component" value="Unassembled WGS sequence"/>
</dbReference>
<dbReference type="GO" id="GO:0051607">
    <property type="term" value="P:defense response to virus"/>
    <property type="evidence" value="ECO:0007669"/>
    <property type="project" value="UniProtKB-KW"/>
</dbReference>
<sequence length="311" mass="35844">MFKDFMQIDVNGEFQKINLKKRTVYAPTPKLKLLHRFINNTVLEFADYNADVVFSYRKGVSIRNAVEKHSHNNFFFQTDLSNFYGNIHQSEVQTALMNQLKNTPVLDVEKYIQRIVELVIVDDHIPAGFSTSPLLSNICLFSFDNELLKYCQAHDLTYTRYSDDLIISGQTNEFAGDIEPVINNLLAEYVNTGISINKSKTKLHKKGHKFKLLGFSILPNGVVTIPSADKKEIESLLYFYLTDNNKFENHFKNTQNPKDIESYDKSLREHALGTLSGKLIAFNSMDKQYVSKLRRKYGNTVIDMFIRKSVK</sequence>
<name>A0A0J8H1X4_9ALTE</name>
<keyword evidence="3" id="KW-0548">Nucleotidyltransferase</keyword>
<keyword evidence="12" id="KW-1185">Reference proteome</keyword>
<evidence type="ECO:0000313" key="12">
    <source>
        <dbReference type="Proteomes" id="UP000037600"/>
    </source>
</evidence>
<evidence type="ECO:0000256" key="5">
    <source>
        <dbReference type="ARBA" id="ARBA00022842"/>
    </source>
</evidence>
<dbReference type="InterPro" id="IPR000477">
    <property type="entry name" value="RT_dom"/>
</dbReference>
<dbReference type="PROSITE" id="PS50878">
    <property type="entry name" value="RT_POL"/>
    <property type="match status" value="1"/>
</dbReference>
<dbReference type="GO" id="GO:0003964">
    <property type="term" value="F:RNA-directed DNA polymerase activity"/>
    <property type="evidence" value="ECO:0007669"/>
    <property type="project" value="UniProtKB-KW"/>
</dbReference>
<dbReference type="InterPro" id="IPR051083">
    <property type="entry name" value="GrpII_Intron_Splice-Mob/Def"/>
</dbReference>
<keyword evidence="7" id="KW-0051">Antiviral defense</keyword>
<dbReference type="EC" id="2.7.7.49" evidence="1"/>
<keyword evidence="6" id="KW-0695">RNA-directed DNA polymerase</keyword>
<evidence type="ECO:0000256" key="4">
    <source>
        <dbReference type="ARBA" id="ARBA00022723"/>
    </source>
</evidence>
<dbReference type="InterPro" id="IPR000123">
    <property type="entry name" value="Reverse_transcriptase_msDNA"/>
</dbReference>
<dbReference type="GO" id="GO:0003723">
    <property type="term" value="F:RNA binding"/>
    <property type="evidence" value="ECO:0007669"/>
    <property type="project" value="InterPro"/>
</dbReference>
<dbReference type="GO" id="GO:0046872">
    <property type="term" value="F:metal ion binding"/>
    <property type="evidence" value="ECO:0007669"/>
    <property type="project" value="UniProtKB-KW"/>
</dbReference>